<organism evidence="3 4">
    <name type="scientific">Aphanomyces stellatus</name>
    <dbReference type="NCBI Taxonomy" id="120398"/>
    <lineage>
        <taxon>Eukaryota</taxon>
        <taxon>Sar</taxon>
        <taxon>Stramenopiles</taxon>
        <taxon>Oomycota</taxon>
        <taxon>Saprolegniomycetes</taxon>
        <taxon>Saprolegniales</taxon>
        <taxon>Verrucalvaceae</taxon>
        <taxon>Aphanomyces</taxon>
    </lineage>
</organism>
<gene>
    <name evidence="3" type="primary">Aste57867_9458</name>
    <name evidence="2" type="ORF">As57867_009422</name>
    <name evidence="3" type="ORF">ASTE57867_9458</name>
</gene>
<feature type="region of interest" description="Disordered" evidence="1">
    <location>
        <begin position="1"/>
        <end position="21"/>
    </location>
</feature>
<evidence type="ECO:0000256" key="1">
    <source>
        <dbReference type="SAM" id="MobiDB-lite"/>
    </source>
</evidence>
<evidence type="ECO:0000313" key="4">
    <source>
        <dbReference type="Proteomes" id="UP000332933"/>
    </source>
</evidence>
<protein>
    <submittedName>
        <fullName evidence="3">Aste57867_9458 protein</fullName>
    </submittedName>
</protein>
<accession>A0A485KMU4</accession>
<dbReference type="OrthoDB" id="70674at2759"/>
<evidence type="ECO:0000313" key="2">
    <source>
        <dbReference type="EMBL" id="KAF0699979.1"/>
    </source>
</evidence>
<dbReference type="AlphaFoldDB" id="A0A485KMU4"/>
<evidence type="ECO:0000313" key="3">
    <source>
        <dbReference type="EMBL" id="VFT86337.1"/>
    </source>
</evidence>
<name>A0A485KMU4_9STRA</name>
<reference evidence="3 4" key="1">
    <citation type="submission" date="2019-03" db="EMBL/GenBank/DDBJ databases">
        <authorList>
            <person name="Gaulin E."/>
            <person name="Dumas B."/>
        </authorList>
    </citation>
    <scope>NUCLEOTIDE SEQUENCE [LARGE SCALE GENOMIC DNA]</scope>
    <source>
        <strain evidence="3">CBS 568.67</strain>
    </source>
</reference>
<reference evidence="2" key="2">
    <citation type="submission" date="2019-06" db="EMBL/GenBank/DDBJ databases">
        <title>Genomics analysis of Aphanomyces spp. identifies a new class of oomycete effector associated with host adaptation.</title>
        <authorList>
            <person name="Gaulin E."/>
        </authorList>
    </citation>
    <scope>NUCLEOTIDE SEQUENCE</scope>
    <source>
        <strain evidence="2">CBS 578.67</strain>
    </source>
</reference>
<feature type="compositionally biased region" description="Basic residues" evidence="1">
    <location>
        <begin position="1"/>
        <end position="10"/>
    </location>
</feature>
<proteinExistence type="predicted"/>
<sequence>MENSRKRMGKKHDAGECGNKMGKKRVWSPVVIGEKGPQMIPLVRSAKKNMKALLLTSKEEIEETMRIKYDGLLEQIDSEIEETKRQLESFLKVNDAIYEKSTKRLKRMTDAVNNEMELVRNIHGEVVKEAAHGHDKVKQKAIRDFKQEALKILQSKS</sequence>
<dbReference type="EMBL" id="CAADRA010005164">
    <property type="protein sequence ID" value="VFT86337.1"/>
    <property type="molecule type" value="Genomic_DNA"/>
</dbReference>
<dbReference type="Proteomes" id="UP000332933">
    <property type="component" value="Unassembled WGS sequence"/>
</dbReference>
<keyword evidence="4" id="KW-1185">Reference proteome</keyword>
<dbReference type="EMBL" id="VJMH01005143">
    <property type="protein sequence ID" value="KAF0699979.1"/>
    <property type="molecule type" value="Genomic_DNA"/>
</dbReference>